<organism evidence="7 8">
    <name type="scientific">Fictibacillus solisalsi</name>
    <dbReference type="NCBI Taxonomy" id="459525"/>
    <lineage>
        <taxon>Bacteria</taxon>
        <taxon>Bacillati</taxon>
        <taxon>Bacillota</taxon>
        <taxon>Bacilli</taxon>
        <taxon>Bacillales</taxon>
        <taxon>Fictibacillaceae</taxon>
        <taxon>Fictibacillus</taxon>
    </lineage>
</organism>
<dbReference type="Pfam" id="PF25601">
    <property type="entry name" value="AAA_lid_14"/>
    <property type="match status" value="1"/>
</dbReference>
<dbReference type="SMART" id="SM00091">
    <property type="entry name" value="PAS"/>
    <property type="match status" value="1"/>
</dbReference>
<dbReference type="Gene3D" id="1.10.8.60">
    <property type="match status" value="1"/>
</dbReference>
<dbReference type="SUPFAM" id="SSF52540">
    <property type="entry name" value="P-loop containing nucleoside triphosphate hydrolases"/>
    <property type="match status" value="1"/>
</dbReference>
<dbReference type="SUPFAM" id="SSF55785">
    <property type="entry name" value="PYP-like sensor domain (PAS domain)"/>
    <property type="match status" value="1"/>
</dbReference>
<dbReference type="CDD" id="cd00130">
    <property type="entry name" value="PAS"/>
    <property type="match status" value="1"/>
</dbReference>
<keyword evidence="1" id="KW-0547">Nucleotide-binding</keyword>
<dbReference type="AlphaFoldDB" id="A0A1G9VPG5"/>
<keyword evidence="3" id="KW-0805">Transcription regulation</keyword>
<evidence type="ECO:0000313" key="8">
    <source>
        <dbReference type="Proteomes" id="UP000199544"/>
    </source>
</evidence>
<feature type="coiled-coil region" evidence="5">
    <location>
        <begin position="559"/>
        <end position="590"/>
    </location>
</feature>
<evidence type="ECO:0000259" key="6">
    <source>
        <dbReference type="PROSITE" id="PS50045"/>
    </source>
</evidence>
<dbReference type="STRING" id="459525.SAMN04488137_1717"/>
<dbReference type="InterPro" id="IPR058031">
    <property type="entry name" value="AAA_lid_NorR"/>
</dbReference>
<dbReference type="GO" id="GO:0043565">
    <property type="term" value="F:sequence-specific DNA binding"/>
    <property type="evidence" value="ECO:0007669"/>
    <property type="project" value="InterPro"/>
</dbReference>
<dbReference type="Pfam" id="PF00158">
    <property type="entry name" value="Sigma54_activat"/>
    <property type="match status" value="1"/>
</dbReference>
<dbReference type="Gene3D" id="1.10.10.60">
    <property type="entry name" value="Homeodomain-like"/>
    <property type="match status" value="1"/>
</dbReference>
<dbReference type="InterPro" id="IPR009057">
    <property type="entry name" value="Homeodomain-like_sf"/>
</dbReference>
<reference evidence="8" key="1">
    <citation type="submission" date="2016-10" db="EMBL/GenBank/DDBJ databases">
        <authorList>
            <person name="Varghese N."/>
            <person name="Submissions S."/>
        </authorList>
    </citation>
    <scope>NUCLEOTIDE SEQUENCE [LARGE SCALE GENOMIC DNA]</scope>
    <source>
        <strain evidence="8">CGMCC 1.6854</strain>
    </source>
</reference>
<dbReference type="Pfam" id="PF00989">
    <property type="entry name" value="PAS"/>
    <property type="match status" value="1"/>
</dbReference>
<dbReference type="InterPro" id="IPR002197">
    <property type="entry name" value="HTH_Fis"/>
</dbReference>
<dbReference type="GO" id="GO:0005524">
    <property type="term" value="F:ATP binding"/>
    <property type="evidence" value="ECO:0007669"/>
    <property type="project" value="UniProtKB-KW"/>
</dbReference>
<keyword evidence="8" id="KW-1185">Reference proteome</keyword>
<gene>
    <name evidence="7" type="ORF">SAMN04488137_1717</name>
</gene>
<dbReference type="SMART" id="SM00382">
    <property type="entry name" value="AAA"/>
    <property type="match status" value="1"/>
</dbReference>
<dbReference type="InterPro" id="IPR013767">
    <property type="entry name" value="PAS_fold"/>
</dbReference>
<proteinExistence type="predicted"/>
<dbReference type="PANTHER" id="PTHR32071">
    <property type="entry name" value="TRANSCRIPTIONAL REGULATORY PROTEIN"/>
    <property type="match status" value="1"/>
</dbReference>
<dbReference type="PROSITE" id="PS50045">
    <property type="entry name" value="SIGMA54_INTERACT_4"/>
    <property type="match status" value="1"/>
</dbReference>
<dbReference type="EMBL" id="FNHW01000001">
    <property type="protein sequence ID" value="SDM74098.1"/>
    <property type="molecule type" value="Genomic_DNA"/>
</dbReference>
<protein>
    <submittedName>
        <fullName evidence="7">PAS domain S-box-containing protein</fullName>
    </submittedName>
</protein>
<keyword evidence="5" id="KW-0175">Coiled coil</keyword>
<dbReference type="InterPro" id="IPR035965">
    <property type="entry name" value="PAS-like_dom_sf"/>
</dbReference>
<dbReference type="Gene3D" id="3.30.450.20">
    <property type="entry name" value="PAS domain"/>
    <property type="match status" value="1"/>
</dbReference>
<evidence type="ECO:0000256" key="5">
    <source>
        <dbReference type="SAM" id="Coils"/>
    </source>
</evidence>
<dbReference type="InterPro" id="IPR002078">
    <property type="entry name" value="Sigma_54_int"/>
</dbReference>
<dbReference type="PROSITE" id="PS00675">
    <property type="entry name" value="SIGMA54_INTERACT_1"/>
    <property type="match status" value="1"/>
</dbReference>
<dbReference type="Proteomes" id="UP000199544">
    <property type="component" value="Unassembled WGS sequence"/>
</dbReference>
<dbReference type="Pfam" id="PF02954">
    <property type="entry name" value="HTH_8"/>
    <property type="match status" value="1"/>
</dbReference>
<dbReference type="CDD" id="cd00009">
    <property type="entry name" value="AAA"/>
    <property type="match status" value="1"/>
</dbReference>
<dbReference type="InterPro" id="IPR003593">
    <property type="entry name" value="AAA+_ATPase"/>
</dbReference>
<dbReference type="GO" id="GO:0006355">
    <property type="term" value="P:regulation of DNA-templated transcription"/>
    <property type="evidence" value="ECO:0007669"/>
    <property type="project" value="InterPro"/>
</dbReference>
<dbReference type="InterPro" id="IPR027417">
    <property type="entry name" value="P-loop_NTPase"/>
</dbReference>
<sequence length="611" mass="69784">MIALYKCNEMLESSLIRLFHLQGISPSCFHSKKAVIDQSMNPFVVIAPLPFVDEIQSLNVPIIPLSLQRQDFLEAEMRTQAHKEPTVLFVSPKEKEWLEMESQFIDEPFFPVFSSEHEMNNAVKLQASLFIPAWHKQATFPHWKKENVVFVNPATGTLMAAVRQALQLMEVTKEFVKEKLQVQAIVHSAHDGVIAVDRNGKITLTNDHAKKYLRLEADVIGRNITDFIPHSDMLRVLQAGKKEIGDIATIHDKQYLINRYPVLLDNTVVGAVSNFKEITDLQRMEMKLRRRLHENGLEAKYTLHDIIGETKTIQNAKEQAEIFGKTDATVLITGESGTGKELFAQGIHLQSRRAIGPFVAVNCAAFPEHLLESELFGYEEGSFTGARKGGKPGLFELTHGGTLFLDEVGEMPLQIQAHLLRVLQEKTIRRVGGQRAIPVNVRIIAATNTEMEEALRSKKFRTDLFYRLNVLSLDLPPLRDRKDDIPLLVNHFMEQFNEQHSRKIIDVDPGFLPLLKQYDWPGNIRELRNVIERLILLDQGTSLNAQKAEVFYPKLTSNKKGREEKRENLKENERQLIQDALRKYENKTEAAKLLGIGRSTLWRKMKQHDLT</sequence>
<evidence type="ECO:0000256" key="3">
    <source>
        <dbReference type="ARBA" id="ARBA00023015"/>
    </source>
</evidence>
<dbReference type="InterPro" id="IPR025662">
    <property type="entry name" value="Sigma_54_int_dom_ATP-bd_1"/>
</dbReference>
<accession>A0A1G9VPG5</accession>
<dbReference type="PROSITE" id="PS00688">
    <property type="entry name" value="SIGMA54_INTERACT_3"/>
    <property type="match status" value="1"/>
</dbReference>
<keyword evidence="2" id="KW-0067">ATP-binding</keyword>
<evidence type="ECO:0000256" key="2">
    <source>
        <dbReference type="ARBA" id="ARBA00022840"/>
    </source>
</evidence>
<name>A0A1G9VPG5_9BACL</name>
<dbReference type="InterPro" id="IPR000014">
    <property type="entry name" value="PAS"/>
</dbReference>
<feature type="domain" description="Sigma-54 factor interaction" evidence="6">
    <location>
        <begin position="306"/>
        <end position="536"/>
    </location>
</feature>
<dbReference type="FunFam" id="3.40.50.300:FF:000006">
    <property type="entry name" value="DNA-binding transcriptional regulator NtrC"/>
    <property type="match status" value="1"/>
</dbReference>
<dbReference type="RefSeq" id="WP_244520376.1">
    <property type="nucleotide sequence ID" value="NZ_FNHW01000001.1"/>
</dbReference>
<evidence type="ECO:0000313" key="7">
    <source>
        <dbReference type="EMBL" id="SDM74098.1"/>
    </source>
</evidence>
<keyword evidence="4" id="KW-0804">Transcription</keyword>
<evidence type="ECO:0000256" key="1">
    <source>
        <dbReference type="ARBA" id="ARBA00022741"/>
    </source>
</evidence>
<dbReference type="SUPFAM" id="SSF46689">
    <property type="entry name" value="Homeodomain-like"/>
    <property type="match status" value="1"/>
</dbReference>
<dbReference type="Gene3D" id="3.40.50.300">
    <property type="entry name" value="P-loop containing nucleotide triphosphate hydrolases"/>
    <property type="match status" value="1"/>
</dbReference>
<dbReference type="InterPro" id="IPR025944">
    <property type="entry name" value="Sigma_54_int_dom_CS"/>
</dbReference>
<dbReference type="PANTHER" id="PTHR32071:SF57">
    <property type="entry name" value="C4-DICARBOXYLATE TRANSPORT TRANSCRIPTIONAL REGULATORY PROTEIN DCTD"/>
    <property type="match status" value="1"/>
</dbReference>
<evidence type="ECO:0000256" key="4">
    <source>
        <dbReference type="ARBA" id="ARBA00023163"/>
    </source>
</evidence>